<evidence type="ECO:0000256" key="10">
    <source>
        <dbReference type="ARBA" id="ARBA00022723"/>
    </source>
</evidence>
<dbReference type="Pfam" id="PF00925">
    <property type="entry name" value="GTP_cyclohydro2"/>
    <property type="match status" value="1"/>
</dbReference>
<evidence type="ECO:0000256" key="2">
    <source>
        <dbReference type="ARBA" id="ARBA00001936"/>
    </source>
</evidence>
<dbReference type="PANTHER" id="PTHR21327:SF34">
    <property type="entry name" value="3,4-DIHYDROXY-2-BUTANONE 4-PHOSPHATE SYNTHASE"/>
    <property type="match status" value="1"/>
</dbReference>
<evidence type="ECO:0000256" key="3">
    <source>
        <dbReference type="ARBA" id="ARBA00002284"/>
    </source>
</evidence>
<comment type="cofactor">
    <cofactor evidence="2">
        <name>Mn(2+)</name>
        <dbReference type="ChEBI" id="CHEBI:29035"/>
    </cofactor>
</comment>
<dbReference type="PANTHER" id="PTHR21327">
    <property type="entry name" value="GTP CYCLOHYDROLASE II-RELATED"/>
    <property type="match status" value="1"/>
</dbReference>
<evidence type="ECO:0000256" key="12">
    <source>
        <dbReference type="ARBA" id="ARBA00023211"/>
    </source>
</evidence>
<comment type="cofactor">
    <cofactor evidence="14">
        <name>Mg(2+)</name>
        <dbReference type="ChEBI" id="CHEBI:18420"/>
    </cofactor>
    <cofactor evidence="14">
        <name>Mn(2+)</name>
        <dbReference type="ChEBI" id="CHEBI:29035"/>
    </cofactor>
    <text evidence="14">Binds 2 divalent metal cations per subunit. Magnesium or manganese.</text>
</comment>
<dbReference type="Pfam" id="PF00926">
    <property type="entry name" value="DHBP_synthase"/>
    <property type="match status" value="1"/>
</dbReference>
<keyword evidence="10 14" id="KW-0479">Metal-binding</keyword>
<dbReference type="InterPro" id="IPR036144">
    <property type="entry name" value="RibA-like_sf"/>
</dbReference>
<comment type="similarity">
    <text evidence="6">In the C-terminal section; belongs to the GTP cyclohydrolase II family.</text>
</comment>
<reference evidence="16 17" key="1">
    <citation type="journal article" date="2019" name="Int. J. Syst. Evol. Microbiol.">
        <title>The Global Catalogue of Microorganisms (GCM) 10K type strain sequencing project: providing services to taxonomists for standard genome sequencing and annotation.</title>
        <authorList>
            <consortium name="The Broad Institute Genomics Platform"/>
            <consortium name="The Broad Institute Genome Sequencing Center for Infectious Disease"/>
            <person name="Wu L."/>
            <person name="Ma J."/>
        </authorList>
    </citation>
    <scope>NUCLEOTIDE SEQUENCE [LARGE SCALE GENOMIC DNA]</scope>
    <source>
        <strain evidence="16 17">JCM 12928</strain>
    </source>
</reference>
<keyword evidence="12 14" id="KW-0464">Manganese</keyword>
<evidence type="ECO:0000313" key="16">
    <source>
        <dbReference type="EMBL" id="GAA0622878.1"/>
    </source>
</evidence>
<feature type="binding site" evidence="14">
    <location>
        <position position="42"/>
    </location>
    <ligand>
        <name>D-ribulose 5-phosphate</name>
        <dbReference type="ChEBI" id="CHEBI:58121"/>
    </ligand>
</feature>
<dbReference type="HAMAP" id="MF_00180">
    <property type="entry name" value="RibB"/>
    <property type="match status" value="1"/>
</dbReference>
<evidence type="ECO:0000256" key="1">
    <source>
        <dbReference type="ARBA" id="ARBA00000141"/>
    </source>
</evidence>
<evidence type="ECO:0000256" key="11">
    <source>
        <dbReference type="ARBA" id="ARBA00022842"/>
    </source>
</evidence>
<comment type="pathway">
    <text evidence="4 14">Cofactor biosynthesis; riboflavin biosynthesis; 2-hydroxy-3-oxobutyl phosphate from D-ribulose 5-phosphate: step 1/1.</text>
</comment>
<evidence type="ECO:0000256" key="5">
    <source>
        <dbReference type="ARBA" id="ARBA00005520"/>
    </source>
</evidence>
<protein>
    <recommendedName>
        <fullName evidence="8 14">3,4-dihydroxy-2-butanone 4-phosphate synthase</fullName>
        <shortName evidence="14">DHBP synthase</shortName>
        <ecNumber evidence="7 14">4.1.99.12</ecNumber>
    </recommendedName>
</protein>
<keyword evidence="9 14" id="KW-0686">Riboflavin biosynthesis</keyword>
<feature type="binding site" evidence="14">
    <location>
        <position position="38"/>
    </location>
    <ligand>
        <name>Mg(2+)</name>
        <dbReference type="ChEBI" id="CHEBI:18420"/>
        <label>1</label>
    </ligand>
</feature>
<feature type="binding site" evidence="14">
    <location>
        <begin position="150"/>
        <end position="154"/>
    </location>
    <ligand>
        <name>D-ribulose 5-phosphate</name>
        <dbReference type="ChEBI" id="CHEBI:58121"/>
    </ligand>
</feature>
<name>A0ABN1GXQ8_9CAUL</name>
<feature type="site" description="Essential for catalytic activity" evidence="14">
    <location>
        <position position="174"/>
    </location>
</feature>
<evidence type="ECO:0000256" key="6">
    <source>
        <dbReference type="ARBA" id="ARBA00008976"/>
    </source>
</evidence>
<dbReference type="EC" id="4.1.99.12" evidence="7 14"/>
<keyword evidence="13 14" id="KW-0456">Lyase</keyword>
<comment type="catalytic activity">
    <reaction evidence="1 14">
        <text>D-ribulose 5-phosphate = (2S)-2-hydroxy-3-oxobutyl phosphate + formate + H(+)</text>
        <dbReference type="Rhea" id="RHEA:18457"/>
        <dbReference type="ChEBI" id="CHEBI:15378"/>
        <dbReference type="ChEBI" id="CHEBI:15740"/>
        <dbReference type="ChEBI" id="CHEBI:58121"/>
        <dbReference type="ChEBI" id="CHEBI:58830"/>
        <dbReference type="EC" id="4.1.99.12"/>
    </reaction>
</comment>
<keyword evidence="17" id="KW-1185">Reference proteome</keyword>
<evidence type="ECO:0000256" key="4">
    <source>
        <dbReference type="ARBA" id="ARBA00004904"/>
    </source>
</evidence>
<evidence type="ECO:0000256" key="13">
    <source>
        <dbReference type="ARBA" id="ARBA00023239"/>
    </source>
</evidence>
<evidence type="ECO:0000313" key="17">
    <source>
        <dbReference type="Proteomes" id="UP001501352"/>
    </source>
</evidence>
<dbReference type="SUPFAM" id="SSF142695">
    <property type="entry name" value="RibA-like"/>
    <property type="match status" value="1"/>
</dbReference>
<dbReference type="InterPro" id="IPR032677">
    <property type="entry name" value="GTP_cyclohydro_II"/>
</dbReference>
<dbReference type="Gene3D" id="3.40.50.10990">
    <property type="entry name" value="GTP cyclohydrolase II"/>
    <property type="match status" value="1"/>
</dbReference>
<dbReference type="NCBIfam" id="TIGR00506">
    <property type="entry name" value="ribB"/>
    <property type="match status" value="1"/>
</dbReference>
<evidence type="ECO:0000256" key="9">
    <source>
        <dbReference type="ARBA" id="ARBA00022619"/>
    </source>
</evidence>
<dbReference type="InterPro" id="IPR000422">
    <property type="entry name" value="DHBP_synthase_RibB"/>
</dbReference>
<evidence type="ECO:0000256" key="14">
    <source>
        <dbReference type="HAMAP-Rule" id="MF_00180"/>
    </source>
</evidence>
<comment type="caution">
    <text evidence="16">The sequence shown here is derived from an EMBL/GenBank/DDBJ whole genome shotgun (WGS) entry which is preliminary data.</text>
</comment>
<evidence type="ECO:0000256" key="7">
    <source>
        <dbReference type="ARBA" id="ARBA00012153"/>
    </source>
</evidence>
<proteinExistence type="inferred from homology"/>
<feature type="binding site" evidence="14">
    <location>
        <position position="153"/>
    </location>
    <ligand>
        <name>Mg(2+)</name>
        <dbReference type="ChEBI" id="CHEBI:18420"/>
        <label>2</label>
    </ligand>
</feature>
<dbReference type="PIRSF" id="PIRSF001259">
    <property type="entry name" value="RibA"/>
    <property type="match status" value="1"/>
</dbReference>
<feature type="domain" description="GTP cyclohydrolase II" evidence="15">
    <location>
        <begin position="218"/>
        <end position="368"/>
    </location>
</feature>
<dbReference type="EMBL" id="BAAAGA010000005">
    <property type="protein sequence ID" value="GAA0622878.1"/>
    <property type="molecule type" value="Genomic_DNA"/>
</dbReference>
<evidence type="ECO:0000256" key="8">
    <source>
        <dbReference type="ARBA" id="ARBA00018836"/>
    </source>
</evidence>
<comment type="similarity">
    <text evidence="5">In the N-terminal section; belongs to the DHBP synthase family.</text>
</comment>
<dbReference type="Gene3D" id="3.90.870.10">
    <property type="entry name" value="DHBP synthase"/>
    <property type="match status" value="1"/>
</dbReference>
<feature type="site" description="Essential for catalytic activity" evidence="14">
    <location>
        <position position="136"/>
    </location>
</feature>
<organism evidence="16 17">
    <name type="scientific">Brevundimonas kwangchunensis</name>
    <dbReference type="NCBI Taxonomy" id="322163"/>
    <lineage>
        <taxon>Bacteria</taxon>
        <taxon>Pseudomonadati</taxon>
        <taxon>Pseudomonadota</taxon>
        <taxon>Alphaproteobacteria</taxon>
        <taxon>Caulobacterales</taxon>
        <taxon>Caulobacteraceae</taxon>
        <taxon>Brevundimonas</taxon>
    </lineage>
</organism>
<comment type="similarity">
    <text evidence="14">Belongs to the DHBP synthase family.</text>
</comment>
<dbReference type="SUPFAM" id="SSF55821">
    <property type="entry name" value="YrdC/RibB"/>
    <property type="match status" value="1"/>
</dbReference>
<sequence length="378" mass="41124">MMQAAANMNDSPISPIEDILEDARNGKPYILVDAEDRENEGDIIIPAQFATPDQINFMIRQARGLVCLAMTGDRARQLRLPPMAADNRESMKTAFTVSIEAKDGVTTGISAADRSRTIQVATDPTKGVDDIVTPGHIFPLVARDGGVLVRAGHTEASVDISRMAGLTPAAVICEIIKDDGEMARMPDLVAFAQLHGLKIGTIADLIAYRRRTERYVERVMDTPFESIHGGPFRLMLYRNTIEGAEHVALVHGKVEPGKPTLVRMHQVDFAADMLGHVEARQNYVPQALKAISAHDGAGVTVFLRDPDLQGLAERLSGVPRPAAADRSIRNYGVGAQILLDLGVRDMIVMSSTRPNPTALEGYGLRIVGWRDMDGEDQS</sequence>
<gene>
    <name evidence="14 16" type="primary">ribB</name>
    <name evidence="16" type="ORF">GCM10009422_18590</name>
</gene>
<evidence type="ECO:0000259" key="15">
    <source>
        <dbReference type="Pfam" id="PF00925"/>
    </source>
</evidence>
<feature type="binding site" evidence="14">
    <location>
        <position position="38"/>
    </location>
    <ligand>
        <name>Mg(2+)</name>
        <dbReference type="ChEBI" id="CHEBI:18420"/>
        <label>2</label>
    </ligand>
</feature>
<keyword evidence="11 14" id="KW-0460">Magnesium</keyword>
<comment type="subunit">
    <text evidence="14">Homodimer.</text>
</comment>
<dbReference type="Proteomes" id="UP001501352">
    <property type="component" value="Unassembled WGS sequence"/>
</dbReference>
<dbReference type="InterPro" id="IPR017945">
    <property type="entry name" value="DHBP_synth_RibB-like_a/b_dom"/>
</dbReference>
<feature type="binding site" evidence="14">
    <location>
        <begin position="37"/>
        <end position="38"/>
    </location>
    <ligand>
        <name>D-ribulose 5-phosphate</name>
        <dbReference type="ChEBI" id="CHEBI:58121"/>
    </ligand>
</feature>
<accession>A0ABN1GXQ8</accession>
<comment type="function">
    <text evidence="3 14">Catalyzes the conversion of D-ribulose 5-phosphate to formate and 3,4-dihydroxy-2-butanone 4-phosphate.</text>
</comment>